<keyword evidence="3" id="KW-1185">Reference proteome</keyword>
<dbReference type="AlphaFoldDB" id="A0A1M6C7L3"/>
<proteinExistence type="predicted"/>
<dbReference type="STRING" id="1121298.SAMN05444401_1024"/>
<dbReference type="EMBL" id="FQZO01000001">
    <property type="protein sequence ID" value="SHI56784.1"/>
    <property type="molecule type" value="Genomic_DNA"/>
</dbReference>
<keyword evidence="1" id="KW-0472">Membrane</keyword>
<feature type="transmembrane region" description="Helical" evidence="1">
    <location>
        <begin position="49"/>
        <end position="70"/>
    </location>
</feature>
<accession>A0A1M6C7L3</accession>
<dbReference type="RefSeq" id="WP_073004237.1">
    <property type="nucleotide sequence ID" value="NZ_FQZO01000001.1"/>
</dbReference>
<reference evidence="2 3" key="1">
    <citation type="submission" date="2016-11" db="EMBL/GenBank/DDBJ databases">
        <authorList>
            <person name="Jaros S."/>
            <person name="Januszkiewicz K."/>
            <person name="Wedrychowicz H."/>
        </authorList>
    </citation>
    <scope>NUCLEOTIDE SEQUENCE [LARGE SCALE GENOMIC DNA]</scope>
    <source>
        <strain evidence="2 3">DSM 21864</strain>
    </source>
</reference>
<keyword evidence="1" id="KW-1133">Transmembrane helix</keyword>
<feature type="transmembrane region" description="Helical" evidence="1">
    <location>
        <begin position="20"/>
        <end position="43"/>
    </location>
</feature>
<gene>
    <name evidence="2" type="ORF">SAMN05444401_1024</name>
</gene>
<dbReference type="OrthoDB" id="1864001at2"/>
<organism evidence="2 3">
    <name type="scientific">Clostridium amylolyticum</name>
    <dbReference type="NCBI Taxonomy" id="1121298"/>
    <lineage>
        <taxon>Bacteria</taxon>
        <taxon>Bacillati</taxon>
        <taxon>Bacillota</taxon>
        <taxon>Clostridia</taxon>
        <taxon>Eubacteriales</taxon>
        <taxon>Clostridiaceae</taxon>
        <taxon>Clostridium</taxon>
    </lineage>
</organism>
<name>A0A1M6C7L3_9CLOT</name>
<keyword evidence="1" id="KW-0812">Transmembrane</keyword>
<evidence type="ECO:0000313" key="3">
    <source>
        <dbReference type="Proteomes" id="UP000184080"/>
    </source>
</evidence>
<evidence type="ECO:0000256" key="1">
    <source>
        <dbReference type="SAM" id="Phobius"/>
    </source>
</evidence>
<protein>
    <submittedName>
        <fullName evidence="2">Uncharacterized protein</fullName>
    </submittedName>
</protein>
<evidence type="ECO:0000313" key="2">
    <source>
        <dbReference type="EMBL" id="SHI56784.1"/>
    </source>
</evidence>
<sequence length="186" mass="20501">MRTNENSKSAIMKNTIIGKFASVIGWIITLFTLPITIVGIASPNEEGKVLALVFFFIILGIGIWLITFGVKTKRIIKRFKQYVSIIDGQGDNSIENIASATAHSIDFVMRDIDIMIKKKYFIDASIDFASKELVFKNRVVQSDSEVKPVDSKPLEYVKVNCQGCGATNKIVKGKGGDCEFCGSPLV</sequence>
<dbReference type="Proteomes" id="UP000184080">
    <property type="component" value="Unassembled WGS sequence"/>
</dbReference>